<dbReference type="SMART" id="SM00823">
    <property type="entry name" value="PKS_PP"/>
    <property type="match status" value="1"/>
</dbReference>
<dbReference type="PANTHER" id="PTHR22754:SF32">
    <property type="entry name" value="DISCO-INTERACTING PROTEIN 2"/>
    <property type="match status" value="1"/>
</dbReference>
<keyword evidence="9" id="KW-1185">Reference proteome</keyword>
<dbReference type="CDD" id="cd05931">
    <property type="entry name" value="FAAL"/>
    <property type="match status" value="1"/>
</dbReference>
<protein>
    <submittedName>
        <fullName evidence="8">Acyl-CoA synthetase (AMP-forming)/AMP-acid ligase II</fullName>
    </submittedName>
</protein>
<organism evidence="8 9">
    <name type="scientific">Chitinophaga eiseniae</name>
    <dbReference type="NCBI Taxonomy" id="634771"/>
    <lineage>
        <taxon>Bacteria</taxon>
        <taxon>Pseudomonadati</taxon>
        <taxon>Bacteroidota</taxon>
        <taxon>Chitinophagia</taxon>
        <taxon>Chitinophagales</taxon>
        <taxon>Chitinophagaceae</taxon>
        <taxon>Chitinophaga</taxon>
    </lineage>
</organism>
<dbReference type="InterPro" id="IPR045851">
    <property type="entry name" value="AMP-bd_C_sf"/>
</dbReference>
<dbReference type="Pfam" id="PF00550">
    <property type="entry name" value="PP-binding"/>
    <property type="match status" value="1"/>
</dbReference>
<dbReference type="InterPro" id="IPR042099">
    <property type="entry name" value="ANL_N_sf"/>
</dbReference>
<dbReference type="Pfam" id="PF23024">
    <property type="entry name" value="AMP-dom_DIP2-like"/>
    <property type="match status" value="1"/>
</dbReference>
<dbReference type="InterPro" id="IPR020845">
    <property type="entry name" value="AMP-binding_CS"/>
</dbReference>
<evidence type="ECO:0000313" key="9">
    <source>
        <dbReference type="Proteomes" id="UP000190367"/>
    </source>
</evidence>
<feature type="domain" description="Carrier" evidence="7">
    <location>
        <begin position="605"/>
        <end position="680"/>
    </location>
</feature>
<dbReference type="InterPro" id="IPR020806">
    <property type="entry name" value="PKS_PP-bd"/>
</dbReference>
<dbReference type="PROSITE" id="PS50075">
    <property type="entry name" value="CARRIER"/>
    <property type="match status" value="1"/>
</dbReference>
<dbReference type="FunFam" id="3.40.50.12780:FF:000013">
    <property type="entry name" value="Long-chain-fatty-acid--AMP ligase FadD32"/>
    <property type="match status" value="1"/>
</dbReference>
<dbReference type="PROSITE" id="PS00455">
    <property type="entry name" value="AMP_BINDING"/>
    <property type="match status" value="1"/>
</dbReference>
<evidence type="ECO:0000256" key="3">
    <source>
        <dbReference type="ARBA" id="ARBA00022553"/>
    </source>
</evidence>
<evidence type="ECO:0000256" key="2">
    <source>
        <dbReference type="ARBA" id="ARBA00022450"/>
    </source>
</evidence>
<dbReference type="Proteomes" id="UP000190367">
    <property type="component" value="Unassembled WGS sequence"/>
</dbReference>
<dbReference type="GO" id="GO:0070566">
    <property type="term" value="F:adenylyltransferase activity"/>
    <property type="evidence" value="ECO:0007669"/>
    <property type="project" value="TreeGrafter"/>
</dbReference>
<dbReference type="SUPFAM" id="SSF56801">
    <property type="entry name" value="Acetyl-CoA synthetase-like"/>
    <property type="match status" value="1"/>
</dbReference>
<dbReference type="Gene3D" id="3.40.50.12780">
    <property type="entry name" value="N-terminal domain of ligase-like"/>
    <property type="match status" value="1"/>
</dbReference>
<dbReference type="InterPro" id="IPR025110">
    <property type="entry name" value="AMP-bd_C"/>
</dbReference>
<evidence type="ECO:0000256" key="1">
    <source>
        <dbReference type="ARBA" id="ARBA00006432"/>
    </source>
</evidence>
<keyword evidence="4 8" id="KW-0436">Ligase</keyword>
<dbReference type="InterPro" id="IPR009081">
    <property type="entry name" value="PP-bd_ACP"/>
</dbReference>
<dbReference type="InterPro" id="IPR040097">
    <property type="entry name" value="FAAL/FAAC"/>
</dbReference>
<sequence>MGVSGKECYFYLSNLGDCAMSRTIFDYLISSTAKDPCKIAFISLGENGEEVRRLSYTDLLAAVENLSGRLNAKNWKGHCVLLMFQHTDDFIVSFLACIRSGIIPVPVPYLKGRKHTERLERIITDASAAAVLSDEPGLHSLQRRFSESGDAACIVLYDTTAEECSLPPAAPVYNEIAFIQYTSGSTGNPKGVVVTHSNLLHNEQQISACFGCESSSVIFSWLPFYHDMGLIGNLLQTIYVGGTCVLLPPSGFMRKPALWLQGISRYKATHSGAPDFAYMHCVNKITTDDMAKVDLSSWKVAFSGAETVNASTIALFSRRFSSIGFSEESFCPCYGLAEATLLVAGRKRGETRTTLFISTEENNHRKIVLHDQINSNLKAVVSVGSVFNGTSIRIITPGSNRSCEALEEGEICIAGENVTRGYWNKNNEAYFVSQDTQLFFRTGDLGFTYENELFVHGRLKEMLVVRGQNYYPYDIEQQVAKVPGVENTGIAVFTTNDYAGDMVVVVEIQKQLATAEQMSDTVNAVNAIVNGHFGIDPHDILLVRPLQIPRTTSGKLQRLACRKSYAAGTFSSLCSKTGLVQTAEDVNEDTHSSRLEAVKRLPDAINIQNYVVSILRLKTHLPEQLITDKNTELSDLGVDSLKAMDLVNTVKHDLGVNIQVTDIFNNNSLPALVSLLENLLWLQQAEITGKRMII</sequence>
<dbReference type="SUPFAM" id="SSF47336">
    <property type="entry name" value="ACP-like"/>
    <property type="match status" value="1"/>
</dbReference>
<evidence type="ECO:0000256" key="5">
    <source>
        <dbReference type="ARBA" id="ARBA00022832"/>
    </source>
</evidence>
<dbReference type="Gene3D" id="3.30.300.30">
    <property type="match status" value="1"/>
</dbReference>
<proteinExistence type="inferred from homology"/>
<dbReference type="PANTHER" id="PTHR22754">
    <property type="entry name" value="DISCO-INTERACTING PROTEIN 2 DIP2 -RELATED"/>
    <property type="match status" value="1"/>
</dbReference>
<dbReference type="InterPro" id="IPR006162">
    <property type="entry name" value="Ppantetheine_attach_site"/>
</dbReference>
<evidence type="ECO:0000256" key="4">
    <source>
        <dbReference type="ARBA" id="ARBA00022598"/>
    </source>
</evidence>
<dbReference type="GO" id="GO:0005886">
    <property type="term" value="C:plasma membrane"/>
    <property type="evidence" value="ECO:0007669"/>
    <property type="project" value="TreeGrafter"/>
</dbReference>
<dbReference type="Gene3D" id="1.10.1200.10">
    <property type="entry name" value="ACP-like"/>
    <property type="match status" value="1"/>
</dbReference>
<dbReference type="AlphaFoldDB" id="A0A1T4U5E0"/>
<dbReference type="InterPro" id="IPR036736">
    <property type="entry name" value="ACP-like_sf"/>
</dbReference>
<dbReference type="GO" id="GO:0006633">
    <property type="term" value="P:fatty acid biosynthetic process"/>
    <property type="evidence" value="ECO:0007669"/>
    <property type="project" value="TreeGrafter"/>
</dbReference>
<comment type="similarity">
    <text evidence="1">Belongs to the ATP-dependent AMP-binding enzyme family.</text>
</comment>
<reference evidence="9" key="1">
    <citation type="submission" date="2017-02" db="EMBL/GenBank/DDBJ databases">
        <authorList>
            <person name="Varghese N."/>
            <person name="Submissions S."/>
        </authorList>
    </citation>
    <scope>NUCLEOTIDE SEQUENCE [LARGE SCALE GENOMIC DNA]</scope>
    <source>
        <strain evidence="9">DSM 22224</strain>
    </source>
</reference>
<dbReference type="Pfam" id="PF00501">
    <property type="entry name" value="AMP-binding"/>
    <property type="match status" value="1"/>
</dbReference>
<evidence type="ECO:0000313" key="8">
    <source>
        <dbReference type="EMBL" id="SKA47913.1"/>
    </source>
</evidence>
<keyword evidence="6" id="KW-0443">Lipid metabolism</keyword>
<dbReference type="InterPro" id="IPR000873">
    <property type="entry name" value="AMP-dep_synth/lig_dom"/>
</dbReference>
<keyword evidence="2" id="KW-0596">Phosphopantetheine</keyword>
<dbReference type="GO" id="GO:0071766">
    <property type="term" value="P:Actinobacterium-type cell wall biogenesis"/>
    <property type="evidence" value="ECO:0007669"/>
    <property type="project" value="UniProtKB-ARBA"/>
</dbReference>
<dbReference type="PROSITE" id="PS00012">
    <property type="entry name" value="PHOSPHOPANTETHEINE"/>
    <property type="match status" value="1"/>
</dbReference>
<dbReference type="GO" id="GO:0031177">
    <property type="term" value="F:phosphopantetheine binding"/>
    <property type="evidence" value="ECO:0007669"/>
    <property type="project" value="InterPro"/>
</dbReference>
<dbReference type="GO" id="GO:0016874">
    <property type="term" value="F:ligase activity"/>
    <property type="evidence" value="ECO:0007669"/>
    <property type="project" value="UniProtKB-KW"/>
</dbReference>
<name>A0A1T4U5E0_9BACT</name>
<dbReference type="STRING" id="634771.SAMN04488128_10976"/>
<keyword evidence="5" id="KW-0276">Fatty acid metabolism</keyword>
<evidence type="ECO:0000259" key="7">
    <source>
        <dbReference type="PROSITE" id="PS50075"/>
    </source>
</evidence>
<keyword evidence="3" id="KW-0597">Phosphoprotein</keyword>
<evidence type="ECO:0000256" key="6">
    <source>
        <dbReference type="ARBA" id="ARBA00023098"/>
    </source>
</evidence>
<gene>
    <name evidence="8" type="ORF">SAMN04488128_10976</name>
</gene>
<dbReference type="EMBL" id="FUWZ01000009">
    <property type="protein sequence ID" value="SKA47913.1"/>
    <property type="molecule type" value="Genomic_DNA"/>
</dbReference>
<accession>A0A1T4U5E0</accession>